<feature type="domain" description="PIN" evidence="1">
    <location>
        <begin position="6"/>
        <end position="122"/>
    </location>
</feature>
<gene>
    <name evidence="2" type="ORF">LCGC14_1039760</name>
</gene>
<evidence type="ECO:0000313" key="2">
    <source>
        <dbReference type="EMBL" id="KKN10122.1"/>
    </source>
</evidence>
<proteinExistence type="predicted"/>
<reference evidence="2" key="1">
    <citation type="journal article" date="2015" name="Nature">
        <title>Complex archaea that bridge the gap between prokaryotes and eukaryotes.</title>
        <authorList>
            <person name="Spang A."/>
            <person name="Saw J.H."/>
            <person name="Jorgensen S.L."/>
            <person name="Zaremba-Niedzwiedzka K."/>
            <person name="Martijn J."/>
            <person name="Lind A.E."/>
            <person name="van Eijk R."/>
            <person name="Schleper C."/>
            <person name="Guy L."/>
            <person name="Ettema T.J."/>
        </authorList>
    </citation>
    <scope>NUCLEOTIDE SEQUENCE</scope>
</reference>
<dbReference type="Gene3D" id="3.40.50.1010">
    <property type="entry name" value="5'-nuclease"/>
    <property type="match status" value="1"/>
</dbReference>
<dbReference type="AlphaFoldDB" id="A0A0F9NDR8"/>
<protein>
    <recommendedName>
        <fullName evidence="1">PIN domain-containing protein</fullName>
    </recommendedName>
</protein>
<sequence>MRVYLDVCCLNRPFDDQTQEKIHLETEAVLIILSNISSDRWELVGSDVIDFEISKIPDKERKKKVELLAQKISKKQQITTELIQRAKIIEQKGIKPLDALHIASAELLQSDYIITTDNEIVKNYQKHIEFFEKIKIYNPILFLTEVL</sequence>
<dbReference type="SUPFAM" id="SSF88723">
    <property type="entry name" value="PIN domain-like"/>
    <property type="match status" value="1"/>
</dbReference>
<dbReference type="InterPro" id="IPR002716">
    <property type="entry name" value="PIN_dom"/>
</dbReference>
<name>A0A0F9NDR8_9ZZZZ</name>
<dbReference type="Pfam" id="PF01850">
    <property type="entry name" value="PIN"/>
    <property type="match status" value="1"/>
</dbReference>
<comment type="caution">
    <text evidence="2">The sequence shown here is derived from an EMBL/GenBank/DDBJ whole genome shotgun (WGS) entry which is preliminary data.</text>
</comment>
<evidence type="ECO:0000259" key="1">
    <source>
        <dbReference type="Pfam" id="PF01850"/>
    </source>
</evidence>
<organism evidence="2">
    <name type="scientific">marine sediment metagenome</name>
    <dbReference type="NCBI Taxonomy" id="412755"/>
    <lineage>
        <taxon>unclassified sequences</taxon>
        <taxon>metagenomes</taxon>
        <taxon>ecological metagenomes</taxon>
    </lineage>
</organism>
<dbReference type="EMBL" id="LAZR01004274">
    <property type="protein sequence ID" value="KKN10122.1"/>
    <property type="molecule type" value="Genomic_DNA"/>
</dbReference>
<accession>A0A0F9NDR8</accession>
<dbReference type="InterPro" id="IPR029060">
    <property type="entry name" value="PIN-like_dom_sf"/>
</dbReference>